<evidence type="ECO:0000313" key="3">
    <source>
        <dbReference type="EMBL" id="CAL6093167.1"/>
    </source>
</evidence>
<proteinExistence type="predicted"/>
<organism evidence="2">
    <name type="scientific">Hexamita inflata</name>
    <dbReference type="NCBI Taxonomy" id="28002"/>
    <lineage>
        <taxon>Eukaryota</taxon>
        <taxon>Metamonada</taxon>
        <taxon>Diplomonadida</taxon>
        <taxon>Hexamitidae</taxon>
        <taxon>Hexamitinae</taxon>
        <taxon>Hexamita</taxon>
    </lineage>
</organism>
<keyword evidence="3" id="KW-0418">Kinase</keyword>
<evidence type="ECO:0000313" key="2">
    <source>
        <dbReference type="EMBL" id="CAI9946957.1"/>
    </source>
</evidence>
<dbReference type="PANTHER" id="PTHR44167:SF24">
    <property type="entry name" value="SERINE_THREONINE-PROTEIN KINASE CHK2"/>
    <property type="match status" value="1"/>
</dbReference>
<dbReference type="GO" id="GO:0005634">
    <property type="term" value="C:nucleus"/>
    <property type="evidence" value="ECO:0007669"/>
    <property type="project" value="TreeGrafter"/>
</dbReference>
<dbReference type="SUPFAM" id="SSF56112">
    <property type="entry name" value="Protein kinase-like (PK-like)"/>
    <property type="match status" value="1"/>
</dbReference>
<comment type="caution">
    <text evidence="2">The sequence shown here is derived from an EMBL/GenBank/DDBJ whole genome shotgun (WGS) entry which is preliminary data.</text>
</comment>
<dbReference type="Pfam" id="PF00069">
    <property type="entry name" value="Pkinase"/>
    <property type="match status" value="1"/>
</dbReference>
<dbReference type="PANTHER" id="PTHR44167">
    <property type="entry name" value="OVARIAN-SPECIFIC SERINE/THREONINE-PROTEIN KINASE LOK-RELATED"/>
    <property type="match status" value="1"/>
</dbReference>
<gene>
    <name evidence="2" type="ORF">HINF_LOCUS34602</name>
    <name evidence="3" type="ORF">HINF_LOCUS66789</name>
</gene>
<evidence type="ECO:0000313" key="4">
    <source>
        <dbReference type="Proteomes" id="UP001642409"/>
    </source>
</evidence>
<dbReference type="PROSITE" id="PS50011">
    <property type="entry name" value="PROTEIN_KINASE_DOM"/>
    <property type="match status" value="1"/>
</dbReference>
<dbReference type="Proteomes" id="UP001642409">
    <property type="component" value="Unassembled WGS sequence"/>
</dbReference>
<name>A0AA86PZG6_9EUKA</name>
<dbReference type="EMBL" id="CATOUU010000770">
    <property type="protein sequence ID" value="CAI9946957.1"/>
    <property type="molecule type" value="Genomic_DNA"/>
</dbReference>
<reference evidence="2" key="1">
    <citation type="submission" date="2023-06" db="EMBL/GenBank/DDBJ databases">
        <authorList>
            <person name="Kurt Z."/>
        </authorList>
    </citation>
    <scope>NUCLEOTIDE SEQUENCE</scope>
</reference>
<protein>
    <submittedName>
        <fullName evidence="2">CAMK CAMKL</fullName>
    </submittedName>
    <submittedName>
        <fullName evidence="3">Kinase</fullName>
    </submittedName>
</protein>
<accession>A0AA86PZG6</accession>
<dbReference type="EMBL" id="CAXDID020000454">
    <property type="protein sequence ID" value="CAL6093167.1"/>
    <property type="molecule type" value="Genomic_DNA"/>
</dbReference>
<dbReference type="Gene3D" id="1.10.510.10">
    <property type="entry name" value="Transferase(Phosphotransferase) domain 1"/>
    <property type="match status" value="1"/>
</dbReference>
<dbReference type="GO" id="GO:0004674">
    <property type="term" value="F:protein serine/threonine kinase activity"/>
    <property type="evidence" value="ECO:0007669"/>
    <property type="project" value="TreeGrafter"/>
</dbReference>
<reference evidence="3 4" key="2">
    <citation type="submission" date="2024-07" db="EMBL/GenBank/DDBJ databases">
        <authorList>
            <person name="Akdeniz Z."/>
        </authorList>
    </citation>
    <scope>NUCLEOTIDE SEQUENCE [LARGE SCALE GENOMIC DNA]</scope>
</reference>
<dbReference type="GO" id="GO:0005524">
    <property type="term" value="F:ATP binding"/>
    <property type="evidence" value="ECO:0007669"/>
    <property type="project" value="InterPro"/>
</dbReference>
<keyword evidence="3" id="KW-0808">Transferase</keyword>
<feature type="domain" description="Protein kinase" evidence="1">
    <location>
        <begin position="1"/>
        <end position="259"/>
    </location>
</feature>
<keyword evidence="4" id="KW-1185">Reference proteome</keyword>
<dbReference type="GO" id="GO:0005737">
    <property type="term" value="C:cytoplasm"/>
    <property type="evidence" value="ECO:0007669"/>
    <property type="project" value="TreeGrafter"/>
</dbReference>
<dbReference type="GO" id="GO:0044773">
    <property type="term" value="P:mitotic DNA damage checkpoint signaling"/>
    <property type="evidence" value="ECO:0007669"/>
    <property type="project" value="TreeGrafter"/>
</dbReference>
<sequence length="508" mass="58825">MPLNQSTLNRIKIHETLNTVKNIVKLIDHFDGPNLIIEPSALTAQYIQYLSQKHIFAFVEYYPAIPISQQTFSQTMINSPSLRSFNVQQKYLTSLQLLRALQVFSDILKTVQKIHQKGIFHFDLKPDNILANQNNFRIIDFGSAQQIQQQQVFPTDVLFDKNTLLAFATEVTQSFAPTRYVLPSEQVNCEKFDVYSLGQVFYQILTNSYLNGSLSPHSRQYHQLIKQYGTPIANLVAMLTHRDSCIRISIEDAIYHPVFDKLKTNVSNVQVRQVSFSPSALSLRHSYEVEDEESEDLLLNPQPLQKSISLNKYQFEYITKLRRVLYQNSKQYQRSKSLSKVRYVKSIIRTFDDQDSLQLQKCLRKQSFITPQIIPVSFYSRWGKLLKKQYKIQNDENIQTDILISLYIRNTELDILQNQVQKEVEIEESDDSEVTVNEKSDENQMFKSICRSSLSMSLNGSRFTITDESYDNKVIIAPLDGFEEWLGLTGTNDACNFVQLDESSEYSL</sequence>
<dbReference type="InterPro" id="IPR000719">
    <property type="entry name" value="Prot_kinase_dom"/>
</dbReference>
<dbReference type="SMART" id="SM00220">
    <property type="entry name" value="S_TKc"/>
    <property type="match status" value="1"/>
</dbReference>
<dbReference type="InterPro" id="IPR011009">
    <property type="entry name" value="Kinase-like_dom_sf"/>
</dbReference>
<dbReference type="AlphaFoldDB" id="A0AA86PZG6"/>
<evidence type="ECO:0000259" key="1">
    <source>
        <dbReference type="PROSITE" id="PS50011"/>
    </source>
</evidence>